<dbReference type="AlphaFoldDB" id="A0A7H4LLS8"/>
<dbReference type="EMBL" id="LS480641">
    <property type="protein sequence ID" value="SPT19566.1"/>
    <property type="molecule type" value="Genomic_DNA"/>
</dbReference>
<accession>A0A7H4LLS8</accession>
<organism evidence="3 4">
    <name type="scientific">Triticum aestivum</name>
    <name type="common">Wheat</name>
    <dbReference type="NCBI Taxonomy" id="4565"/>
    <lineage>
        <taxon>Eukaryota</taxon>
        <taxon>Viridiplantae</taxon>
        <taxon>Streptophyta</taxon>
        <taxon>Embryophyta</taxon>
        <taxon>Tracheophyta</taxon>
        <taxon>Spermatophyta</taxon>
        <taxon>Magnoliopsida</taxon>
        <taxon>Liliopsida</taxon>
        <taxon>Poales</taxon>
        <taxon>Poaceae</taxon>
        <taxon>BOP clade</taxon>
        <taxon>Pooideae</taxon>
        <taxon>Triticodae</taxon>
        <taxon>Triticeae</taxon>
        <taxon>Triticinae</taxon>
        <taxon>Triticum</taxon>
    </lineage>
</organism>
<name>A0A7H4LLS8_WHEAT</name>
<proteinExistence type="predicted"/>
<reference evidence="3 4" key="1">
    <citation type="submission" date="2018-05" db="EMBL/GenBank/DDBJ databases">
        <authorList>
            <person name="Thind KAUR A."/>
        </authorList>
    </citation>
    <scope>NUCLEOTIDE SEQUENCE [LARGE SCALE GENOMIC DNA]</scope>
</reference>
<evidence type="ECO:0000259" key="2">
    <source>
        <dbReference type="Pfam" id="PF03478"/>
    </source>
</evidence>
<dbReference type="InterPro" id="IPR005174">
    <property type="entry name" value="KIB1-4_b-propeller"/>
</dbReference>
<protein>
    <recommendedName>
        <fullName evidence="2">KIB1-4 beta-propeller domain-containing protein</fullName>
    </recommendedName>
</protein>
<feature type="domain" description="KIB1-4 beta-propeller" evidence="2">
    <location>
        <begin position="105"/>
        <end position="228"/>
    </location>
</feature>
<dbReference type="Pfam" id="PF03478">
    <property type="entry name" value="Beta-prop_KIB1-4"/>
    <property type="match status" value="1"/>
</dbReference>
<gene>
    <name evidence="3" type="ORF">CAMPLR22A2D_LOCUS4185</name>
</gene>
<evidence type="ECO:0000256" key="1">
    <source>
        <dbReference type="SAM" id="MobiDB-lite"/>
    </source>
</evidence>
<evidence type="ECO:0000313" key="3">
    <source>
        <dbReference type="EMBL" id="SPT19566.1"/>
    </source>
</evidence>
<evidence type="ECO:0000313" key="4">
    <source>
        <dbReference type="Proteomes" id="UP000280104"/>
    </source>
</evidence>
<dbReference type="PANTHER" id="PTHR33110:SF38">
    <property type="entry name" value="DUF295 DOMAIN-CONTAINING PROTEIN"/>
    <property type="match status" value="1"/>
</dbReference>
<dbReference type="Proteomes" id="UP000280104">
    <property type="component" value="Chromosome II"/>
</dbReference>
<sequence length="244" mass="26727">MNQLNLYLSSQQLERETRPPDMSTTAGSTNLYLSTAVVRPARRSPRPGPPQAYLPARSCARRRRLQAVASRRVAAPAAAGPPLLLVSPRRLQFSGTKLLSGPDDCCAMHVPDKAEDKWFVGSHDGGWVAAIDDRTLVIVNFFSGAEAVRAPVCPRNLRSIKPTSLRKIIFSESPASSSCILAAIAYTRSHVTLCKADRHESGWTAKHMQGRMVGDIAFCNRELYGLIGPDVELVKFEIDMELLG</sequence>
<feature type="region of interest" description="Disordered" evidence="1">
    <location>
        <begin position="9"/>
        <end position="29"/>
    </location>
</feature>
<dbReference type="PANTHER" id="PTHR33110">
    <property type="entry name" value="F-BOX/KELCH-REPEAT PROTEIN-RELATED"/>
    <property type="match status" value="1"/>
</dbReference>